<feature type="region of interest" description="Disordered" evidence="1">
    <location>
        <begin position="206"/>
        <end position="228"/>
    </location>
</feature>
<feature type="region of interest" description="Disordered" evidence="1">
    <location>
        <begin position="465"/>
        <end position="501"/>
    </location>
</feature>
<proteinExistence type="predicted"/>
<sequence>MSILTPRQQPQGRAASVSDIWYLSYDVPSLSHIAGHGPARQEIEVHVHQGASSFRLANMRSTANQHPRPPTRRNDYGRSWPWTRTGQEWDESIIEISAERSTLQDNNHTATDSPSGAPAGPHASDDARRTDTATGRPTRNMVVNLTTAEDSPSYRQFLARIAADERNTRAAIANRRNEQPATARPVDDQTPIVQSNNYFESFSQRSLGQNNETPMPSNATGTGSGGGLLRSAARPRYDRSPPIMGQGTFNSLEPFLEEIHHSPQAINQDDQPVPRPRLPTFIEEARGQNLYGASNLIYPAPGDGEPFVLQDLLPVDVLALIAADPDIDTRSVYDDIAWIIEDEVPHLRDYRYRLLSGGTVGVRQPPAVVEEVSRRRAGHGDVVEAADTVQDEADQAVLAEVLTGRLALPAEVELPPPASIHLGSAADTPTTDAISAIDDEIAQTLRHRLELPAGTDQHRAARAITGNSNILRDAPHASYESESDDSEISDNVSPVSRCSER</sequence>
<feature type="region of interest" description="Disordered" evidence="1">
    <location>
        <begin position="102"/>
        <end position="143"/>
    </location>
</feature>
<protein>
    <submittedName>
        <fullName evidence="2">Uncharacterized protein</fullName>
    </submittedName>
</protein>
<dbReference type="AlphaFoldDB" id="A0A8H7WC60"/>
<feature type="compositionally biased region" description="Polar residues" evidence="1">
    <location>
        <begin position="491"/>
        <end position="501"/>
    </location>
</feature>
<gene>
    <name evidence="2" type="ORF">IFR04_004730</name>
</gene>
<evidence type="ECO:0000313" key="2">
    <source>
        <dbReference type="EMBL" id="KAG4422103.1"/>
    </source>
</evidence>
<name>A0A8H7WC60_9HELO</name>
<feature type="compositionally biased region" description="Polar residues" evidence="1">
    <location>
        <begin position="206"/>
        <end position="219"/>
    </location>
</feature>
<keyword evidence="3" id="KW-1185">Reference proteome</keyword>
<comment type="caution">
    <text evidence="2">The sequence shown here is derived from an EMBL/GenBank/DDBJ whole genome shotgun (WGS) entry which is preliminary data.</text>
</comment>
<dbReference type="EMBL" id="JAFJYH010000054">
    <property type="protein sequence ID" value="KAG4422103.1"/>
    <property type="molecule type" value="Genomic_DNA"/>
</dbReference>
<reference evidence="2" key="1">
    <citation type="submission" date="2021-02" db="EMBL/GenBank/DDBJ databases">
        <title>Genome sequence Cadophora malorum strain M34.</title>
        <authorList>
            <person name="Stefanovic E."/>
            <person name="Vu D."/>
            <person name="Scully C."/>
            <person name="Dijksterhuis J."/>
            <person name="Roader J."/>
            <person name="Houbraken J."/>
        </authorList>
    </citation>
    <scope>NUCLEOTIDE SEQUENCE</scope>
    <source>
        <strain evidence="2">M34</strain>
    </source>
</reference>
<feature type="compositionally biased region" description="Polar residues" evidence="1">
    <location>
        <begin position="102"/>
        <end position="114"/>
    </location>
</feature>
<feature type="compositionally biased region" description="Polar residues" evidence="1">
    <location>
        <begin position="132"/>
        <end position="143"/>
    </location>
</feature>
<evidence type="ECO:0000313" key="3">
    <source>
        <dbReference type="Proteomes" id="UP000664132"/>
    </source>
</evidence>
<dbReference type="Proteomes" id="UP000664132">
    <property type="component" value="Unassembled WGS sequence"/>
</dbReference>
<evidence type="ECO:0000256" key="1">
    <source>
        <dbReference type="SAM" id="MobiDB-lite"/>
    </source>
</evidence>
<accession>A0A8H7WC60</accession>
<organism evidence="2 3">
    <name type="scientific">Cadophora malorum</name>
    <dbReference type="NCBI Taxonomy" id="108018"/>
    <lineage>
        <taxon>Eukaryota</taxon>
        <taxon>Fungi</taxon>
        <taxon>Dikarya</taxon>
        <taxon>Ascomycota</taxon>
        <taxon>Pezizomycotina</taxon>
        <taxon>Leotiomycetes</taxon>
        <taxon>Helotiales</taxon>
        <taxon>Ploettnerulaceae</taxon>
        <taxon>Cadophora</taxon>
    </lineage>
</organism>
<dbReference type="OrthoDB" id="3561394at2759"/>